<evidence type="ECO:0008006" key="3">
    <source>
        <dbReference type="Google" id="ProtNLM"/>
    </source>
</evidence>
<evidence type="ECO:0000313" key="2">
    <source>
        <dbReference type="Proteomes" id="UP000726170"/>
    </source>
</evidence>
<protein>
    <recommendedName>
        <fullName evidence="3">PIN domain-containing protein</fullName>
    </recommendedName>
</protein>
<sequence length="152" mass="17609">MINKVYILDSNIIIKIWNECPEILENIEKAEGIDFKISNNVAGELSQKEFKDFNGVPVLTNKFMKLLDHIIDENSYGLQCEIDKPFYSIEGNKISKNDYELICICQNNENYILVTEDKRLFNSGRFLLENSKIIGFNEFLDELYKVNIGGQL</sequence>
<dbReference type="Proteomes" id="UP000726170">
    <property type="component" value="Unassembled WGS sequence"/>
</dbReference>
<dbReference type="EMBL" id="JAHLQF010000001">
    <property type="protein sequence ID" value="MBU5483804.1"/>
    <property type="molecule type" value="Genomic_DNA"/>
</dbReference>
<dbReference type="RefSeq" id="WP_216438169.1">
    <property type="nucleotide sequence ID" value="NZ_JAHLQF010000001.1"/>
</dbReference>
<accession>A0ABS6EHC0</accession>
<keyword evidence="2" id="KW-1185">Reference proteome</keyword>
<evidence type="ECO:0000313" key="1">
    <source>
        <dbReference type="EMBL" id="MBU5483804.1"/>
    </source>
</evidence>
<organism evidence="1 2">
    <name type="scientific">Clostridium mobile</name>
    <dbReference type="NCBI Taxonomy" id="2841512"/>
    <lineage>
        <taxon>Bacteria</taxon>
        <taxon>Bacillati</taxon>
        <taxon>Bacillota</taxon>
        <taxon>Clostridia</taxon>
        <taxon>Eubacteriales</taxon>
        <taxon>Clostridiaceae</taxon>
        <taxon>Clostridium</taxon>
    </lineage>
</organism>
<comment type="caution">
    <text evidence="1">The sequence shown here is derived from an EMBL/GenBank/DDBJ whole genome shotgun (WGS) entry which is preliminary data.</text>
</comment>
<gene>
    <name evidence="1" type="ORF">KQI86_05630</name>
</gene>
<proteinExistence type="predicted"/>
<name>A0ABS6EHC0_9CLOT</name>
<reference evidence="1 2" key="1">
    <citation type="submission" date="2021-06" db="EMBL/GenBank/DDBJ databases">
        <authorList>
            <person name="Sun Q."/>
            <person name="Li D."/>
        </authorList>
    </citation>
    <scope>NUCLEOTIDE SEQUENCE [LARGE SCALE GENOMIC DNA]</scope>
    <source>
        <strain evidence="1 2">MSJ-11</strain>
    </source>
</reference>